<dbReference type="InterPro" id="IPR003873">
    <property type="entry name" value="E_protein_CoV"/>
</dbReference>
<evidence type="ECO:0000256" key="6">
    <source>
        <dbReference type="ARBA" id="ARBA00023136"/>
    </source>
</evidence>
<evidence type="ECO:0000256" key="3">
    <source>
        <dbReference type="ARBA" id="ARBA00022812"/>
    </source>
</evidence>
<dbReference type="EMBL" id="OQ175259">
    <property type="protein sequence ID" value="WCC63180.1"/>
    <property type="molecule type" value="Genomic_RNA"/>
</dbReference>
<dbReference type="PROSITE" id="PS51926">
    <property type="entry name" value="COV_E"/>
    <property type="match status" value="1"/>
</dbReference>
<dbReference type="EMBL" id="OQ175258">
    <property type="protein sequence ID" value="WCC63173.1"/>
    <property type="molecule type" value="Genomic_RNA"/>
</dbReference>
<evidence type="ECO:0000313" key="8">
    <source>
        <dbReference type="EMBL" id="WCC63166.1"/>
    </source>
</evidence>
<protein>
    <submittedName>
        <fullName evidence="9">Envelope protein</fullName>
    </submittedName>
</protein>
<organism evidence="9">
    <name type="scientific">Bat Coronavirus EsJX20</name>
    <dbReference type="NCBI Taxonomy" id="3018825"/>
    <lineage>
        <taxon>Viruses</taxon>
        <taxon>Riboviria</taxon>
        <taxon>Orthornavirae</taxon>
        <taxon>Pisuviricota</taxon>
        <taxon>Pisoniviricetes</taxon>
        <taxon>Nidovirales</taxon>
        <taxon>Cornidovirineae</taxon>
        <taxon>Coronaviridae</taxon>
        <taxon>Orthocoronavirinae</taxon>
    </lineage>
</organism>
<keyword evidence="9" id="KW-0946">Virion</keyword>
<evidence type="ECO:0000313" key="9">
    <source>
        <dbReference type="EMBL" id="WCC63173.1"/>
    </source>
</evidence>
<sequence>MKNFTKMLFKIVDDNGFAINAILWLLILLFILLISVTLLKLIQLCFACHQFASRTVYVPFRRVYNAYQTFMQIDPCPIVDV</sequence>
<dbReference type="HAMAP" id="MF_04205">
    <property type="entry name" value="ALPHA_CORONA_E"/>
    <property type="match status" value="1"/>
</dbReference>
<evidence type="ECO:0000256" key="4">
    <source>
        <dbReference type="ARBA" id="ARBA00022870"/>
    </source>
</evidence>
<dbReference type="EMBL" id="OQ175260">
    <property type="protein sequence ID" value="WCC63187.1"/>
    <property type="molecule type" value="Genomic_RNA"/>
</dbReference>
<proteinExistence type="inferred from homology"/>
<evidence type="ECO:0000256" key="7">
    <source>
        <dbReference type="SAM" id="Phobius"/>
    </source>
</evidence>
<name>A0AA49IED4_9NIDO</name>
<accession>A0AA49IED4</accession>
<dbReference type="InterPro" id="IPR043507">
    <property type="entry name" value="E_protein_aCoV"/>
</dbReference>
<keyword evidence="1 7" id="KW-0812">Transmembrane</keyword>
<keyword evidence="3" id="KW-1040">Host Golgi apparatus</keyword>
<dbReference type="GO" id="GO:0046760">
    <property type="term" value="P:viral budding from Golgi membrane"/>
    <property type="evidence" value="ECO:0007669"/>
    <property type="project" value="InterPro"/>
</dbReference>
<evidence type="ECO:0000256" key="1">
    <source>
        <dbReference type="ARBA" id="ARBA00022692"/>
    </source>
</evidence>
<feature type="transmembrane region" description="Helical" evidence="7">
    <location>
        <begin position="21"/>
        <end position="42"/>
    </location>
</feature>
<keyword evidence="9" id="KW-0261">Viral envelope protein</keyword>
<keyword evidence="2" id="KW-0053">Apoptosis</keyword>
<keyword evidence="6 7" id="KW-0472">Membrane</keyword>
<evidence type="ECO:0000313" key="10">
    <source>
        <dbReference type="EMBL" id="WCC63180.1"/>
    </source>
</evidence>
<reference evidence="9" key="1">
    <citation type="submission" date="2023-01" db="EMBL/GenBank/DDBJ databases">
        <title>Panoramic Analysis of Coronaviruses Carried by Representative Bat Species in Southern China to Better Understand the Coronavirus Sphere.</title>
        <authorList>
            <person name="Han Y."/>
            <person name="Xu P."/>
            <person name="Wang Y."/>
            <person name="Zhao W."/>
            <person name="Wang J."/>
            <person name="Jin Q."/>
            <person name="Wu Z."/>
        </authorList>
    </citation>
    <scope>NUCLEOTIDE SEQUENCE</scope>
    <source>
        <strain evidence="8">BtEs-AlphaCoV/JX2020-Q237</strain>
        <strain evidence="9">BtEs-AlphaCoV/JX2020-Q238</strain>
        <strain evidence="10">BtEs-AlphaCoV/JX2020-Q239</strain>
        <strain evidence="11">BtEs-AlphaCoV/JX2020-Q240</strain>
    </source>
</reference>
<evidence type="ECO:0000256" key="5">
    <source>
        <dbReference type="ARBA" id="ARBA00022989"/>
    </source>
</evidence>
<keyword evidence="4" id="KW-1043">Host membrane</keyword>
<dbReference type="GO" id="GO:0016020">
    <property type="term" value="C:membrane"/>
    <property type="evidence" value="ECO:0007669"/>
    <property type="project" value="InterPro"/>
</dbReference>
<dbReference type="EMBL" id="OQ175257">
    <property type="protein sequence ID" value="WCC63166.1"/>
    <property type="molecule type" value="Genomic_RNA"/>
</dbReference>
<dbReference type="Pfam" id="PF02723">
    <property type="entry name" value="CoV_E"/>
    <property type="match status" value="1"/>
</dbReference>
<evidence type="ECO:0000256" key="2">
    <source>
        <dbReference type="ARBA" id="ARBA00022703"/>
    </source>
</evidence>
<evidence type="ECO:0000313" key="11">
    <source>
        <dbReference type="EMBL" id="WCC63187.1"/>
    </source>
</evidence>
<keyword evidence="5 7" id="KW-1133">Transmembrane helix</keyword>
<dbReference type="GO" id="GO:0019031">
    <property type="term" value="C:viral envelope"/>
    <property type="evidence" value="ECO:0007669"/>
    <property type="project" value="UniProtKB-KW"/>
</dbReference>
<gene>
    <name evidence="9" type="primary">E</name>
</gene>